<proteinExistence type="inferred from homology"/>
<keyword evidence="11" id="KW-1185">Reference proteome</keyword>
<dbReference type="InterPro" id="IPR001752">
    <property type="entry name" value="Kinesin_motor_dom"/>
</dbReference>
<evidence type="ECO:0000313" key="11">
    <source>
        <dbReference type="Proteomes" id="UP000799772"/>
    </source>
</evidence>
<feature type="compositionally biased region" description="Low complexity" evidence="8">
    <location>
        <begin position="819"/>
        <end position="833"/>
    </location>
</feature>
<dbReference type="InterPro" id="IPR019821">
    <property type="entry name" value="Kinesin_motor_CS"/>
</dbReference>
<comment type="similarity">
    <text evidence="6">Belongs to the TRAFAC class myosin-kinesin ATPase superfamily. Kinesin family.</text>
</comment>
<keyword evidence="3 6" id="KW-0067">ATP-binding</keyword>
<evidence type="ECO:0000256" key="6">
    <source>
        <dbReference type="PROSITE-ProRule" id="PRU00283"/>
    </source>
</evidence>
<feature type="compositionally biased region" description="Polar residues" evidence="8">
    <location>
        <begin position="1025"/>
        <end position="1042"/>
    </location>
</feature>
<dbReference type="Proteomes" id="UP000799772">
    <property type="component" value="Unassembled WGS sequence"/>
</dbReference>
<evidence type="ECO:0000256" key="2">
    <source>
        <dbReference type="ARBA" id="ARBA00022741"/>
    </source>
</evidence>
<dbReference type="PROSITE" id="PS50067">
    <property type="entry name" value="KINESIN_MOTOR_2"/>
    <property type="match status" value="1"/>
</dbReference>
<feature type="region of interest" description="Disordered" evidence="8">
    <location>
        <begin position="685"/>
        <end position="1042"/>
    </location>
</feature>
<feature type="compositionally biased region" description="Basic and acidic residues" evidence="8">
    <location>
        <begin position="834"/>
        <end position="847"/>
    </location>
</feature>
<dbReference type="PANTHER" id="PTHR47968">
    <property type="entry name" value="CENTROMERE PROTEIN E"/>
    <property type="match status" value="1"/>
</dbReference>
<evidence type="ECO:0000256" key="1">
    <source>
        <dbReference type="ARBA" id="ARBA00022701"/>
    </source>
</evidence>
<feature type="compositionally biased region" description="Low complexity" evidence="8">
    <location>
        <begin position="938"/>
        <end position="948"/>
    </location>
</feature>
<dbReference type="PANTHER" id="PTHR47968:SF13">
    <property type="entry name" value="KINESIN-LIKE PROTEIN KIF19 ISOFORM X1"/>
    <property type="match status" value="1"/>
</dbReference>
<keyword evidence="1" id="KW-0493">Microtubule</keyword>
<dbReference type="CDD" id="cd01370">
    <property type="entry name" value="KISc_KIP3_like"/>
    <property type="match status" value="1"/>
</dbReference>
<comment type="caution">
    <text evidence="10">The sequence shown here is derived from an EMBL/GenBank/DDBJ whole genome shotgun (WGS) entry which is preliminary data.</text>
</comment>
<keyword evidence="4 7" id="KW-0175">Coiled coil</keyword>
<dbReference type="GO" id="GO:0005524">
    <property type="term" value="F:ATP binding"/>
    <property type="evidence" value="ECO:0007669"/>
    <property type="project" value="UniProtKB-UniRule"/>
</dbReference>
<keyword evidence="5 6" id="KW-0505">Motor protein</keyword>
<dbReference type="GO" id="GO:0007018">
    <property type="term" value="P:microtubule-based movement"/>
    <property type="evidence" value="ECO:0007669"/>
    <property type="project" value="InterPro"/>
</dbReference>
<keyword evidence="2 6" id="KW-0547">Nucleotide-binding</keyword>
<dbReference type="OrthoDB" id="3176171at2759"/>
<evidence type="ECO:0000256" key="4">
    <source>
        <dbReference type="ARBA" id="ARBA00023054"/>
    </source>
</evidence>
<dbReference type="InterPro" id="IPR036961">
    <property type="entry name" value="Kinesin_motor_dom_sf"/>
</dbReference>
<evidence type="ECO:0000256" key="7">
    <source>
        <dbReference type="SAM" id="Coils"/>
    </source>
</evidence>
<dbReference type="InterPro" id="IPR027417">
    <property type="entry name" value="P-loop_NTPase"/>
</dbReference>
<feature type="compositionally biased region" description="Polar residues" evidence="8">
    <location>
        <begin position="854"/>
        <end position="869"/>
    </location>
</feature>
<reference evidence="10" key="1">
    <citation type="journal article" date="2020" name="Stud. Mycol.">
        <title>101 Dothideomycetes genomes: a test case for predicting lifestyles and emergence of pathogens.</title>
        <authorList>
            <person name="Haridas S."/>
            <person name="Albert R."/>
            <person name="Binder M."/>
            <person name="Bloem J."/>
            <person name="Labutti K."/>
            <person name="Salamov A."/>
            <person name="Andreopoulos B."/>
            <person name="Baker S."/>
            <person name="Barry K."/>
            <person name="Bills G."/>
            <person name="Bluhm B."/>
            <person name="Cannon C."/>
            <person name="Castanera R."/>
            <person name="Culley D."/>
            <person name="Daum C."/>
            <person name="Ezra D."/>
            <person name="Gonzalez J."/>
            <person name="Henrissat B."/>
            <person name="Kuo A."/>
            <person name="Liang C."/>
            <person name="Lipzen A."/>
            <person name="Lutzoni F."/>
            <person name="Magnuson J."/>
            <person name="Mondo S."/>
            <person name="Nolan M."/>
            <person name="Ohm R."/>
            <person name="Pangilinan J."/>
            <person name="Park H.-J."/>
            <person name="Ramirez L."/>
            <person name="Alfaro M."/>
            <person name="Sun H."/>
            <person name="Tritt A."/>
            <person name="Yoshinaga Y."/>
            <person name="Zwiers L.-H."/>
            <person name="Turgeon B."/>
            <person name="Goodwin S."/>
            <person name="Spatafora J."/>
            <person name="Crous P."/>
            <person name="Grigoriev I."/>
        </authorList>
    </citation>
    <scope>NUCLEOTIDE SEQUENCE</scope>
    <source>
        <strain evidence="10">CBS 133067</strain>
    </source>
</reference>
<dbReference type="FunFam" id="3.40.850.10:FF:000053">
    <property type="entry name" value="Kinesin family"/>
    <property type="match status" value="1"/>
</dbReference>
<dbReference type="AlphaFoldDB" id="A0A9P4I7T0"/>
<feature type="domain" description="Kinesin motor" evidence="9">
    <location>
        <begin position="10"/>
        <end position="380"/>
    </location>
</feature>
<dbReference type="SMART" id="SM00129">
    <property type="entry name" value="KISc"/>
    <property type="match status" value="1"/>
</dbReference>
<gene>
    <name evidence="10" type="ORF">NA57DRAFT_79283</name>
</gene>
<dbReference type="EMBL" id="ML978131">
    <property type="protein sequence ID" value="KAF2095564.1"/>
    <property type="molecule type" value="Genomic_DNA"/>
</dbReference>
<evidence type="ECO:0000256" key="8">
    <source>
        <dbReference type="SAM" id="MobiDB-lite"/>
    </source>
</evidence>
<organism evidence="10 11">
    <name type="scientific">Rhizodiscina lignyota</name>
    <dbReference type="NCBI Taxonomy" id="1504668"/>
    <lineage>
        <taxon>Eukaryota</taxon>
        <taxon>Fungi</taxon>
        <taxon>Dikarya</taxon>
        <taxon>Ascomycota</taxon>
        <taxon>Pezizomycotina</taxon>
        <taxon>Dothideomycetes</taxon>
        <taxon>Pleosporomycetidae</taxon>
        <taxon>Aulographales</taxon>
        <taxon>Rhizodiscinaceae</taxon>
        <taxon>Rhizodiscina</taxon>
    </lineage>
</organism>
<dbReference type="GO" id="GO:0003777">
    <property type="term" value="F:microtubule motor activity"/>
    <property type="evidence" value="ECO:0007669"/>
    <property type="project" value="InterPro"/>
</dbReference>
<evidence type="ECO:0000256" key="5">
    <source>
        <dbReference type="ARBA" id="ARBA00023175"/>
    </source>
</evidence>
<dbReference type="Pfam" id="PF00225">
    <property type="entry name" value="Kinesin"/>
    <property type="match status" value="1"/>
</dbReference>
<dbReference type="SUPFAM" id="SSF52540">
    <property type="entry name" value="P-loop containing nucleoside triphosphate hydrolases"/>
    <property type="match status" value="1"/>
</dbReference>
<protein>
    <submittedName>
        <fullName evidence="10">Kinesin-domain-containing protein</fullName>
    </submittedName>
</protein>
<evidence type="ECO:0000313" key="10">
    <source>
        <dbReference type="EMBL" id="KAF2095564.1"/>
    </source>
</evidence>
<feature type="compositionally biased region" description="Basic residues" evidence="8">
    <location>
        <begin position="712"/>
        <end position="725"/>
    </location>
</feature>
<feature type="coiled-coil region" evidence="7">
    <location>
        <begin position="395"/>
        <end position="422"/>
    </location>
</feature>
<dbReference type="GO" id="GO:0008017">
    <property type="term" value="F:microtubule binding"/>
    <property type="evidence" value="ECO:0007669"/>
    <property type="project" value="InterPro"/>
</dbReference>
<sequence>MAAATDGASSISVTVRVRPFTIREAAQLAKCDDGPFFLGDGSLAGAPAPKLAQKGIRPVIKVVDEKCLVFDPPEDNPIQRFSRSVVPQSKRVKDQTFVFDKVFDENTTQSDVYESTTRNLLDSVFDGYNATVFAYGATGCGKTHTITGTAQQPGIIFLTMQELFERIQDRQEDKVTELSLSYLEIYNETIRDLLVPGGSKQGLMLREDANQTVSVAGLSSHHPQNVQEVMDMIVRGNEYRTMSPTEANATSSRSHAVLQINVSQKDRNADINEPHTMATLSIIDLAGSERASATKNRGERLIEGANINKSLLALGSCINALCDPRKRNHVPYRNSKLTRLLKFSLGGNCKTVMIVCVSPSSAHFDETQNTLRYANRAKNIQTKVTRNVYNVNRHVKDFLKKIDEQMQLINELKEQQKDFETVAFAKFRKQNEKRELIVREAVERLRSAYSHSSAERQERLNAMKKLRQIERRISLISAWIAGFDQVCESREDEEPPNNLAAMRKTAQGILAELESSRQHYHQRISKNNWERAIETALQTGIRQLTELDGVVDAFETSILRRESELLKSMADREAYSTMLDQEKGGDAAIVQVLLQAHFETVAIISQIMLMDERDAVQAARKLLGRMLQACSDATSQVIKPDGGLPVTEVFAPTRSGTPKRRKPVNIMGPSPMHAIPLPSILESAPHLTSSPIKSSPRRRKINSAKKGVSFTPKKKSPVKGLKRGVRWRDDVEDGTLAEFQATPKRVDTTPDVSSNEMPAPTLPSMVSNPDSENSSPIPPPPEASMELKPRSSRFQTGFLSKKSDGSPISFNPPRPSLLSSAFSAPGTSSASASDSDHSPLREIEPNKAPHRHSSSLNVVQTLSMSSSDITPVDSGANSSDDSDRGSNRGDGFQKSSGFALDPTETRKIRSAIAAKRPSCSGGVMVQNSANRAHRRRSPTGSSSGSPPSENMFSASHARRMVKSDRETMSHVLSPRTAPVMKNGAPRRTTTVGFVGTGGGSGDERMTARAAPLRLSSVIPGESGHSRQTSRGSLVAGSKNTWR</sequence>
<dbReference type="InterPro" id="IPR027640">
    <property type="entry name" value="Kinesin-like_fam"/>
</dbReference>
<dbReference type="Gene3D" id="3.40.850.10">
    <property type="entry name" value="Kinesin motor domain"/>
    <property type="match status" value="1"/>
</dbReference>
<name>A0A9P4I7T0_9PEZI</name>
<accession>A0A9P4I7T0</accession>
<feature type="binding site" evidence="6">
    <location>
        <begin position="136"/>
        <end position="143"/>
    </location>
    <ligand>
        <name>ATP</name>
        <dbReference type="ChEBI" id="CHEBI:30616"/>
    </ligand>
</feature>
<dbReference type="PROSITE" id="PS00411">
    <property type="entry name" value="KINESIN_MOTOR_1"/>
    <property type="match status" value="1"/>
</dbReference>
<dbReference type="GO" id="GO:0005874">
    <property type="term" value="C:microtubule"/>
    <property type="evidence" value="ECO:0007669"/>
    <property type="project" value="UniProtKB-KW"/>
</dbReference>
<dbReference type="PRINTS" id="PR00380">
    <property type="entry name" value="KINESINHEAVY"/>
</dbReference>
<evidence type="ECO:0000259" key="9">
    <source>
        <dbReference type="PROSITE" id="PS50067"/>
    </source>
</evidence>
<evidence type="ECO:0000256" key="3">
    <source>
        <dbReference type="ARBA" id="ARBA00022840"/>
    </source>
</evidence>